<dbReference type="AlphaFoldDB" id="A0AAE0I6D9"/>
<name>A0AAE0I6D9_9PEZI</name>
<accession>A0AAE0I6D9</accession>
<evidence type="ECO:0000256" key="2">
    <source>
        <dbReference type="SAM" id="SignalP"/>
    </source>
</evidence>
<proteinExistence type="predicted"/>
<dbReference type="GO" id="GO:0005759">
    <property type="term" value="C:mitochondrial matrix"/>
    <property type="evidence" value="ECO:0007669"/>
    <property type="project" value="TreeGrafter"/>
</dbReference>
<reference evidence="3" key="1">
    <citation type="journal article" date="2023" name="Mol. Phylogenet. Evol.">
        <title>Genome-scale phylogeny and comparative genomics of the fungal order Sordariales.</title>
        <authorList>
            <person name="Hensen N."/>
            <person name="Bonometti L."/>
            <person name="Westerberg I."/>
            <person name="Brannstrom I.O."/>
            <person name="Guillou S."/>
            <person name="Cros-Aarteil S."/>
            <person name="Calhoun S."/>
            <person name="Haridas S."/>
            <person name="Kuo A."/>
            <person name="Mondo S."/>
            <person name="Pangilinan J."/>
            <person name="Riley R."/>
            <person name="LaButti K."/>
            <person name="Andreopoulos B."/>
            <person name="Lipzen A."/>
            <person name="Chen C."/>
            <person name="Yan M."/>
            <person name="Daum C."/>
            <person name="Ng V."/>
            <person name="Clum A."/>
            <person name="Steindorff A."/>
            <person name="Ohm R.A."/>
            <person name="Martin F."/>
            <person name="Silar P."/>
            <person name="Natvig D.O."/>
            <person name="Lalanne C."/>
            <person name="Gautier V."/>
            <person name="Ament-Velasquez S.L."/>
            <person name="Kruys A."/>
            <person name="Hutchinson M.I."/>
            <person name="Powell A.J."/>
            <person name="Barry K."/>
            <person name="Miller A.N."/>
            <person name="Grigoriev I.V."/>
            <person name="Debuchy R."/>
            <person name="Gladieux P."/>
            <person name="Hiltunen Thoren M."/>
            <person name="Johannesson H."/>
        </authorList>
    </citation>
    <scope>NUCLEOTIDE SEQUENCE</scope>
    <source>
        <strain evidence="3">CBS 118394</strain>
    </source>
</reference>
<comment type="caution">
    <text evidence="3">The sequence shown here is derived from an EMBL/GenBank/DDBJ whole genome shotgun (WGS) entry which is preliminary data.</text>
</comment>
<feature type="region of interest" description="Disordered" evidence="1">
    <location>
        <begin position="34"/>
        <end position="123"/>
    </location>
</feature>
<feature type="signal peptide" evidence="2">
    <location>
        <begin position="1"/>
        <end position="20"/>
    </location>
</feature>
<sequence length="123" mass="13223">MTSTLFATTVAASFFVVALPHILPCPAPRVAFADSEMSEGGIKRRRRRVRPANPDPEPTKDGIIQFQASSSSPVDEDGAEALTSSKRECPVPKPKGVLGDLLGFTSKEKSSNDEGNVRSRPVR</sequence>
<dbReference type="GO" id="GO:0033617">
    <property type="term" value="P:mitochondrial respiratory chain complex IV assembly"/>
    <property type="evidence" value="ECO:0007669"/>
    <property type="project" value="TreeGrafter"/>
</dbReference>
<organism evidence="3 4">
    <name type="scientific">Apodospora peruviana</name>
    <dbReference type="NCBI Taxonomy" id="516989"/>
    <lineage>
        <taxon>Eukaryota</taxon>
        <taxon>Fungi</taxon>
        <taxon>Dikarya</taxon>
        <taxon>Ascomycota</taxon>
        <taxon>Pezizomycotina</taxon>
        <taxon>Sordariomycetes</taxon>
        <taxon>Sordariomycetidae</taxon>
        <taxon>Sordariales</taxon>
        <taxon>Lasiosphaeriaceae</taxon>
        <taxon>Apodospora</taxon>
    </lineage>
</organism>
<evidence type="ECO:0000313" key="4">
    <source>
        <dbReference type="Proteomes" id="UP001283341"/>
    </source>
</evidence>
<gene>
    <name evidence="3" type="ORF">B0H66DRAFT_532958</name>
</gene>
<dbReference type="Proteomes" id="UP001283341">
    <property type="component" value="Unassembled WGS sequence"/>
</dbReference>
<dbReference type="EMBL" id="JAUEDM010000004">
    <property type="protein sequence ID" value="KAK3318456.1"/>
    <property type="molecule type" value="Genomic_DNA"/>
</dbReference>
<evidence type="ECO:0000256" key="1">
    <source>
        <dbReference type="SAM" id="MobiDB-lite"/>
    </source>
</evidence>
<dbReference type="PANTHER" id="PTHR40020:SF1">
    <property type="entry name" value="CYTOCHROME C OXIDASE ASSEMBLY FACTOR 2"/>
    <property type="match status" value="1"/>
</dbReference>
<feature type="compositionally biased region" description="Basic and acidic residues" evidence="1">
    <location>
        <begin position="106"/>
        <end position="117"/>
    </location>
</feature>
<dbReference type="PANTHER" id="PTHR40020">
    <property type="entry name" value="CYTOCHROME C OXIDASE ASSEMBLY FACTOR 2"/>
    <property type="match status" value="1"/>
</dbReference>
<protein>
    <submittedName>
        <fullName evidence="3">Uncharacterized protein</fullName>
    </submittedName>
</protein>
<evidence type="ECO:0000313" key="3">
    <source>
        <dbReference type="EMBL" id="KAK3318456.1"/>
    </source>
</evidence>
<keyword evidence="4" id="KW-1185">Reference proteome</keyword>
<reference evidence="3" key="2">
    <citation type="submission" date="2023-06" db="EMBL/GenBank/DDBJ databases">
        <authorList>
            <consortium name="Lawrence Berkeley National Laboratory"/>
            <person name="Haridas S."/>
            <person name="Hensen N."/>
            <person name="Bonometti L."/>
            <person name="Westerberg I."/>
            <person name="Brannstrom I.O."/>
            <person name="Guillou S."/>
            <person name="Cros-Aarteil S."/>
            <person name="Calhoun S."/>
            <person name="Kuo A."/>
            <person name="Mondo S."/>
            <person name="Pangilinan J."/>
            <person name="Riley R."/>
            <person name="Labutti K."/>
            <person name="Andreopoulos B."/>
            <person name="Lipzen A."/>
            <person name="Chen C."/>
            <person name="Yanf M."/>
            <person name="Daum C."/>
            <person name="Ng V."/>
            <person name="Clum A."/>
            <person name="Steindorff A."/>
            <person name="Ohm R."/>
            <person name="Martin F."/>
            <person name="Silar P."/>
            <person name="Natvig D."/>
            <person name="Lalanne C."/>
            <person name="Gautier V."/>
            <person name="Ament-Velasquez S.L."/>
            <person name="Kruys A."/>
            <person name="Hutchinson M.I."/>
            <person name="Powell A.J."/>
            <person name="Barry K."/>
            <person name="Miller A.N."/>
            <person name="Grigoriev I.V."/>
            <person name="Debuchy R."/>
            <person name="Gladieux P."/>
            <person name="Thoren M.H."/>
            <person name="Johannesson H."/>
        </authorList>
    </citation>
    <scope>NUCLEOTIDE SEQUENCE</scope>
    <source>
        <strain evidence="3">CBS 118394</strain>
    </source>
</reference>
<keyword evidence="2" id="KW-0732">Signal</keyword>
<feature type="chain" id="PRO_5042027034" evidence="2">
    <location>
        <begin position="21"/>
        <end position="123"/>
    </location>
</feature>